<feature type="region of interest" description="Disordered" evidence="2">
    <location>
        <begin position="58"/>
        <end position="102"/>
    </location>
</feature>
<evidence type="ECO:0000256" key="1">
    <source>
        <dbReference type="SAM" id="Coils"/>
    </source>
</evidence>
<feature type="coiled-coil region" evidence="1">
    <location>
        <begin position="341"/>
        <end position="368"/>
    </location>
</feature>
<feature type="compositionally biased region" description="Polar residues" evidence="2">
    <location>
        <begin position="146"/>
        <end position="164"/>
    </location>
</feature>
<name>A0A165IA78_EXIGL</name>
<dbReference type="Proteomes" id="UP000077266">
    <property type="component" value="Unassembled WGS sequence"/>
</dbReference>
<gene>
    <name evidence="3" type="ORF">EXIGLDRAFT_717538</name>
</gene>
<keyword evidence="1" id="KW-0175">Coiled coil</keyword>
<feature type="region of interest" description="Disordered" evidence="2">
    <location>
        <begin position="224"/>
        <end position="307"/>
    </location>
</feature>
<proteinExistence type="predicted"/>
<feature type="compositionally biased region" description="Acidic residues" evidence="2">
    <location>
        <begin position="251"/>
        <end position="275"/>
    </location>
</feature>
<dbReference type="AlphaFoldDB" id="A0A165IA78"/>
<feature type="region of interest" description="Disordered" evidence="2">
    <location>
        <begin position="1"/>
        <end position="29"/>
    </location>
</feature>
<feature type="compositionally biased region" description="Basic and acidic residues" evidence="2">
    <location>
        <begin position="237"/>
        <end position="250"/>
    </location>
</feature>
<reference evidence="3 4" key="1">
    <citation type="journal article" date="2016" name="Mol. Biol. Evol.">
        <title>Comparative Genomics of Early-Diverging Mushroom-Forming Fungi Provides Insights into the Origins of Lignocellulose Decay Capabilities.</title>
        <authorList>
            <person name="Nagy L.G."/>
            <person name="Riley R."/>
            <person name="Tritt A."/>
            <person name="Adam C."/>
            <person name="Daum C."/>
            <person name="Floudas D."/>
            <person name="Sun H."/>
            <person name="Yadav J.S."/>
            <person name="Pangilinan J."/>
            <person name="Larsson K.H."/>
            <person name="Matsuura K."/>
            <person name="Barry K."/>
            <person name="Labutti K."/>
            <person name="Kuo R."/>
            <person name="Ohm R.A."/>
            <person name="Bhattacharya S.S."/>
            <person name="Shirouzu T."/>
            <person name="Yoshinaga Y."/>
            <person name="Martin F.M."/>
            <person name="Grigoriev I.V."/>
            <person name="Hibbett D.S."/>
        </authorList>
    </citation>
    <scope>NUCLEOTIDE SEQUENCE [LARGE SCALE GENOMIC DNA]</scope>
    <source>
        <strain evidence="3 4">HHB12029</strain>
    </source>
</reference>
<evidence type="ECO:0000256" key="2">
    <source>
        <dbReference type="SAM" id="MobiDB-lite"/>
    </source>
</evidence>
<evidence type="ECO:0000313" key="4">
    <source>
        <dbReference type="Proteomes" id="UP000077266"/>
    </source>
</evidence>
<keyword evidence="4" id="KW-1185">Reference proteome</keyword>
<feature type="non-terminal residue" evidence="3">
    <location>
        <position position="1"/>
    </location>
</feature>
<dbReference type="OrthoDB" id="3364905at2759"/>
<evidence type="ECO:0000313" key="3">
    <source>
        <dbReference type="EMBL" id="KZV93116.1"/>
    </source>
</evidence>
<accession>A0A165IA78</accession>
<organism evidence="3 4">
    <name type="scientific">Exidia glandulosa HHB12029</name>
    <dbReference type="NCBI Taxonomy" id="1314781"/>
    <lineage>
        <taxon>Eukaryota</taxon>
        <taxon>Fungi</taxon>
        <taxon>Dikarya</taxon>
        <taxon>Basidiomycota</taxon>
        <taxon>Agaricomycotina</taxon>
        <taxon>Agaricomycetes</taxon>
        <taxon>Auriculariales</taxon>
        <taxon>Exidiaceae</taxon>
        <taxon>Exidia</taxon>
    </lineage>
</organism>
<protein>
    <submittedName>
        <fullName evidence="3">Uncharacterized protein</fullName>
    </submittedName>
</protein>
<dbReference type="InParanoid" id="A0A165IA78"/>
<sequence>MSLKNHRSSASLRPAADDGGMDDGGPPVSLAHELAAALMPEPSMTSRLLADEFGLEFDEGAEGGVDDGAGAQHTNGATVDEPGGHSLQDELDPAAAQGDDPFEFNEAQHDEPVVSAEDQLEQLTKDLTTTETFLTTLRRLDLEDTSQTTRSGHARQGSVSNTETTLEGVAAAVIRRLNDSVREREGQVRELHDFNREFVKIASEVGGMDVLGEVDMLEHIEGLELPSGRTSRPAHPGRQDSLETRMRLDDLREEEDEPEIEEPDEMELEQEEDEYGAPASPTLKRRQTDTERLPKPPPQSTAPPSAARALPELAYMRTLTGSVVASLSAVSEHAQVGGAAAADAGRKLRALRNRITTWRAEYESAERSRTRIEQWEKSRTRAPNARVLMQAEVTAFERVLADANSKTQAIRASPAIAASS</sequence>
<dbReference type="EMBL" id="KV425995">
    <property type="protein sequence ID" value="KZV93116.1"/>
    <property type="molecule type" value="Genomic_DNA"/>
</dbReference>
<feature type="region of interest" description="Disordered" evidence="2">
    <location>
        <begin position="144"/>
        <end position="164"/>
    </location>
</feature>